<keyword evidence="5" id="KW-0378">Hydrolase</keyword>
<dbReference type="InterPro" id="IPR007247">
    <property type="entry name" value="Ureidogly_lyase"/>
</dbReference>
<protein>
    <submittedName>
        <fullName evidence="5">Ureidoglycolate hydrolase</fullName>
    </submittedName>
</protein>
<evidence type="ECO:0000256" key="2">
    <source>
        <dbReference type="ARBA" id="ARBA00022631"/>
    </source>
</evidence>
<comment type="caution">
    <text evidence="5">The sequence shown here is derived from an EMBL/GenBank/DDBJ whole genome shotgun (WGS) entry which is preliminary data.</text>
</comment>
<evidence type="ECO:0000256" key="1">
    <source>
        <dbReference type="ARBA" id="ARBA00011738"/>
    </source>
</evidence>
<proteinExistence type="predicted"/>
<dbReference type="GO" id="GO:0004848">
    <property type="term" value="F:ureidoglycolate hydrolase activity"/>
    <property type="evidence" value="ECO:0007669"/>
    <property type="project" value="InterPro"/>
</dbReference>
<dbReference type="SUPFAM" id="SSF51182">
    <property type="entry name" value="RmlC-like cupins"/>
    <property type="match status" value="1"/>
</dbReference>
<dbReference type="Pfam" id="PF04115">
    <property type="entry name" value="Ureidogly_lyase"/>
    <property type="match status" value="1"/>
</dbReference>
<dbReference type="Proteomes" id="UP000436483">
    <property type="component" value="Unassembled WGS sequence"/>
</dbReference>
<reference evidence="5 6" key="1">
    <citation type="submission" date="2019-12" db="EMBL/GenBank/DDBJ databases">
        <authorList>
            <person name="Yuan C.-G."/>
        </authorList>
    </citation>
    <scope>NUCLEOTIDE SEQUENCE [LARGE SCALE GENOMIC DNA]</scope>
    <source>
        <strain evidence="5 6">KCTC 23863</strain>
    </source>
</reference>
<organism evidence="5 6">
    <name type="scientific">Microvirga makkahensis</name>
    <dbReference type="NCBI Taxonomy" id="1128670"/>
    <lineage>
        <taxon>Bacteria</taxon>
        <taxon>Pseudomonadati</taxon>
        <taxon>Pseudomonadota</taxon>
        <taxon>Alphaproteobacteria</taxon>
        <taxon>Hyphomicrobiales</taxon>
        <taxon>Methylobacteriaceae</taxon>
        <taxon>Microvirga</taxon>
    </lineage>
</organism>
<dbReference type="Gene3D" id="2.60.120.480">
    <property type="entry name" value="Ureidoglycolate hydrolase"/>
    <property type="match status" value="1"/>
</dbReference>
<evidence type="ECO:0000313" key="6">
    <source>
        <dbReference type="Proteomes" id="UP000436483"/>
    </source>
</evidence>
<comment type="catalytic activity">
    <reaction evidence="4">
        <text>(S)-ureidoglycolate = urea + glyoxylate</text>
        <dbReference type="Rhea" id="RHEA:11304"/>
        <dbReference type="ChEBI" id="CHEBI:16199"/>
        <dbReference type="ChEBI" id="CHEBI:36655"/>
        <dbReference type="ChEBI" id="CHEBI:57296"/>
        <dbReference type="EC" id="4.3.2.3"/>
    </reaction>
</comment>
<dbReference type="GO" id="GO:0000256">
    <property type="term" value="P:allantoin catabolic process"/>
    <property type="evidence" value="ECO:0007669"/>
    <property type="project" value="InterPro"/>
</dbReference>
<sequence length="154" mass="16821">MLGKPYPVESGAAYRNTATSFWQEHLFDPGPNGQVEILWVTYSDASRVITRLEVHHLTQQAVVPLTGEIIQVVATSDKEGAPELATLRAFRLAPGVAICMRPGVWHATRTSGPEATCLMLTRRSTTLDLVSHLSGAHPALETSLRDVRQLHITG</sequence>
<dbReference type="InterPro" id="IPR011051">
    <property type="entry name" value="RmlC_Cupin_sf"/>
</dbReference>
<dbReference type="AlphaFoldDB" id="A0A7X3MPC4"/>
<keyword evidence="6" id="KW-1185">Reference proteome</keyword>
<dbReference type="EMBL" id="WURB01000002">
    <property type="protein sequence ID" value="MXQ10724.1"/>
    <property type="molecule type" value="Genomic_DNA"/>
</dbReference>
<reference evidence="5 6" key="2">
    <citation type="submission" date="2020-01" db="EMBL/GenBank/DDBJ databases">
        <title>Microvirga sp. nov., an arsenate reduction bacterium isolated from Tibet hotspring sediments.</title>
        <authorList>
            <person name="Xian W.-D."/>
            <person name="Li W.-J."/>
        </authorList>
    </citation>
    <scope>NUCLEOTIDE SEQUENCE [LARGE SCALE GENOMIC DNA]</scope>
    <source>
        <strain evidence="5 6">KCTC 23863</strain>
    </source>
</reference>
<comment type="subunit">
    <text evidence="1">Homodimer.</text>
</comment>
<gene>
    <name evidence="5" type="ORF">GR328_04525</name>
</gene>
<name>A0A7X3MPC4_9HYPH</name>
<accession>A0A7X3MPC4</accession>
<evidence type="ECO:0000256" key="4">
    <source>
        <dbReference type="ARBA" id="ARBA00047684"/>
    </source>
</evidence>
<keyword evidence="3" id="KW-0456">Lyase</keyword>
<evidence type="ECO:0000313" key="5">
    <source>
        <dbReference type="EMBL" id="MXQ10724.1"/>
    </source>
</evidence>
<dbReference type="GO" id="GO:0006144">
    <property type="term" value="P:purine nucleobase metabolic process"/>
    <property type="evidence" value="ECO:0007669"/>
    <property type="project" value="UniProtKB-KW"/>
</dbReference>
<dbReference type="OrthoDB" id="9804602at2"/>
<keyword evidence="2" id="KW-0659">Purine metabolism</keyword>
<evidence type="ECO:0000256" key="3">
    <source>
        <dbReference type="ARBA" id="ARBA00023239"/>
    </source>
</evidence>
<dbReference type="GO" id="GO:0050385">
    <property type="term" value="F:ureidoglycolate lyase activity"/>
    <property type="evidence" value="ECO:0007669"/>
    <property type="project" value="UniProtKB-EC"/>
</dbReference>
<dbReference type="InterPro" id="IPR024060">
    <property type="entry name" value="Ureidoglycolate_lyase_dom_sf"/>
</dbReference>